<evidence type="ECO:0000313" key="2">
    <source>
        <dbReference type="Proteomes" id="UP000293823"/>
    </source>
</evidence>
<dbReference type="EMBL" id="PEJP01000066">
    <property type="protein sequence ID" value="RYO38103.1"/>
    <property type="molecule type" value="Genomic_DNA"/>
</dbReference>
<proteinExistence type="predicted"/>
<dbReference type="Proteomes" id="UP000293823">
    <property type="component" value="Unassembled WGS sequence"/>
</dbReference>
<gene>
    <name evidence="1" type="ORF">AA0113_g11276</name>
</gene>
<dbReference type="OrthoDB" id="3760002at2759"/>
<dbReference type="AlphaFoldDB" id="A0A4Q4QB63"/>
<evidence type="ECO:0000313" key="1">
    <source>
        <dbReference type="EMBL" id="RYO38103.1"/>
    </source>
</evidence>
<protein>
    <submittedName>
        <fullName evidence="1">Uncharacterized protein</fullName>
    </submittedName>
</protein>
<comment type="caution">
    <text evidence="1">The sequence shown here is derived from an EMBL/GenBank/DDBJ whole genome shotgun (WGS) entry which is preliminary data.</text>
</comment>
<sequence length="48" mass="5263">MCTKVVHKYGCGHEIAEKAPCATSRTAPCGVCNTKTVKHDEKCDRCDH</sequence>
<name>A0A4Q4QB63_9PLEO</name>
<keyword evidence="2" id="KW-1185">Reference proteome</keyword>
<reference evidence="2" key="1">
    <citation type="journal article" date="2019" name="bioRxiv">
        <title>Genomics, evolutionary history and diagnostics of the Alternaria alternata species group including apple and Asian pear pathotypes.</title>
        <authorList>
            <person name="Armitage A.D."/>
            <person name="Cockerton H.M."/>
            <person name="Sreenivasaprasad S."/>
            <person name="Woodhall J.W."/>
            <person name="Lane C.R."/>
            <person name="Harrison R.J."/>
            <person name="Clarkson J.P."/>
        </authorList>
    </citation>
    <scope>NUCLEOTIDE SEQUENCE [LARGE SCALE GENOMIC DNA]</scope>
    <source>
        <strain evidence="2">RGR 97.0016</strain>
    </source>
</reference>
<accession>A0A4Q4QB63</accession>
<organism evidence="1 2">
    <name type="scientific">Alternaria arborescens</name>
    <dbReference type="NCBI Taxonomy" id="156630"/>
    <lineage>
        <taxon>Eukaryota</taxon>
        <taxon>Fungi</taxon>
        <taxon>Dikarya</taxon>
        <taxon>Ascomycota</taxon>
        <taxon>Pezizomycotina</taxon>
        <taxon>Dothideomycetes</taxon>
        <taxon>Pleosporomycetidae</taxon>
        <taxon>Pleosporales</taxon>
        <taxon>Pleosporineae</taxon>
        <taxon>Pleosporaceae</taxon>
        <taxon>Alternaria</taxon>
        <taxon>Alternaria sect. Alternaria</taxon>
    </lineage>
</organism>